<evidence type="ECO:0000256" key="5">
    <source>
        <dbReference type="ARBA" id="ARBA00023136"/>
    </source>
</evidence>
<dbReference type="PANTHER" id="PTHR48041">
    <property type="entry name" value="ABC TRANSPORTER G FAMILY MEMBER 28"/>
    <property type="match status" value="1"/>
</dbReference>
<evidence type="ECO:0000256" key="2">
    <source>
        <dbReference type="ARBA" id="ARBA00022448"/>
    </source>
</evidence>
<dbReference type="Gene3D" id="3.40.50.300">
    <property type="entry name" value="P-loop containing nucleotide triphosphate hydrolases"/>
    <property type="match status" value="1"/>
</dbReference>
<dbReference type="Proteomes" id="UP000250321">
    <property type="component" value="Unassembled WGS sequence"/>
</dbReference>
<gene>
    <name evidence="6" type="ORF">Pyn_13144</name>
</gene>
<accession>A0A314XMS0</accession>
<sequence length="66" mass="7462">MASISQAPMKHNTGFVTQDDVLYPHLTVLETLTYTALLRLPKQLTKEEKIEQAEMVIMELGLTRCA</sequence>
<evidence type="ECO:0000256" key="4">
    <source>
        <dbReference type="ARBA" id="ARBA00022989"/>
    </source>
</evidence>
<keyword evidence="7" id="KW-1185">Reference proteome</keyword>
<dbReference type="STRING" id="2094558.A0A314XMS0"/>
<reference evidence="6 7" key="1">
    <citation type="submission" date="2018-02" db="EMBL/GenBank/DDBJ databases">
        <title>Draft genome of wild Prunus yedoensis var. nudiflora.</title>
        <authorList>
            <person name="Baek S."/>
            <person name="Kim J.-H."/>
            <person name="Choi K."/>
            <person name="Kim G.-B."/>
            <person name="Cho A."/>
            <person name="Jang H."/>
            <person name="Shin C.-H."/>
            <person name="Yu H.-J."/>
            <person name="Mun J.-H."/>
        </authorList>
    </citation>
    <scope>NUCLEOTIDE SEQUENCE [LARGE SCALE GENOMIC DNA]</scope>
    <source>
        <strain evidence="7">cv. Jeju island</strain>
        <tissue evidence="6">Leaf</tissue>
    </source>
</reference>
<evidence type="ECO:0000256" key="3">
    <source>
        <dbReference type="ARBA" id="ARBA00022692"/>
    </source>
</evidence>
<dbReference type="AlphaFoldDB" id="A0A314XMS0"/>
<evidence type="ECO:0000256" key="1">
    <source>
        <dbReference type="ARBA" id="ARBA00004141"/>
    </source>
</evidence>
<comment type="caution">
    <text evidence="6">The sequence shown here is derived from an EMBL/GenBank/DDBJ whole genome shotgun (WGS) entry which is preliminary data.</text>
</comment>
<name>A0A314XMS0_PRUYE</name>
<evidence type="ECO:0000313" key="7">
    <source>
        <dbReference type="Proteomes" id="UP000250321"/>
    </source>
</evidence>
<keyword evidence="4" id="KW-1133">Transmembrane helix</keyword>
<dbReference type="PANTHER" id="PTHR48041:SF24">
    <property type="entry name" value="ABC TRANSPORTER G FAMILY MEMBER 21"/>
    <property type="match status" value="1"/>
</dbReference>
<protein>
    <submittedName>
        <fullName evidence="6">ABC transporter G family member 21</fullName>
    </submittedName>
</protein>
<dbReference type="GO" id="GO:0005886">
    <property type="term" value="C:plasma membrane"/>
    <property type="evidence" value="ECO:0007669"/>
    <property type="project" value="TreeGrafter"/>
</dbReference>
<keyword evidence="5" id="KW-0472">Membrane</keyword>
<dbReference type="InterPro" id="IPR050352">
    <property type="entry name" value="ABCG_transporters"/>
</dbReference>
<dbReference type="OrthoDB" id="1739346at2759"/>
<keyword evidence="3" id="KW-0812">Transmembrane</keyword>
<dbReference type="EMBL" id="PJQY01002459">
    <property type="protein sequence ID" value="PQP93418.1"/>
    <property type="molecule type" value="Genomic_DNA"/>
</dbReference>
<organism evidence="6 7">
    <name type="scientific">Prunus yedoensis var. nudiflora</name>
    <dbReference type="NCBI Taxonomy" id="2094558"/>
    <lineage>
        <taxon>Eukaryota</taxon>
        <taxon>Viridiplantae</taxon>
        <taxon>Streptophyta</taxon>
        <taxon>Embryophyta</taxon>
        <taxon>Tracheophyta</taxon>
        <taxon>Spermatophyta</taxon>
        <taxon>Magnoliopsida</taxon>
        <taxon>eudicotyledons</taxon>
        <taxon>Gunneridae</taxon>
        <taxon>Pentapetalae</taxon>
        <taxon>rosids</taxon>
        <taxon>fabids</taxon>
        <taxon>Rosales</taxon>
        <taxon>Rosaceae</taxon>
        <taxon>Amygdaloideae</taxon>
        <taxon>Amygdaleae</taxon>
        <taxon>Prunus</taxon>
    </lineage>
</organism>
<comment type="subcellular location">
    <subcellularLocation>
        <location evidence="1">Membrane</location>
        <topology evidence="1">Multi-pass membrane protein</topology>
    </subcellularLocation>
</comment>
<keyword evidence="2" id="KW-0813">Transport</keyword>
<dbReference type="GO" id="GO:0042626">
    <property type="term" value="F:ATPase-coupled transmembrane transporter activity"/>
    <property type="evidence" value="ECO:0007669"/>
    <property type="project" value="TreeGrafter"/>
</dbReference>
<proteinExistence type="predicted"/>
<dbReference type="InterPro" id="IPR027417">
    <property type="entry name" value="P-loop_NTPase"/>
</dbReference>
<evidence type="ECO:0000313" key="6">
    <source>
        <dbReference type="EMBL" id="PQP93418.1"/>
    </source>
</evidence>